<dbReference type="GO" id="GO:0097367">
    <property type="term" value="F:carbohydrate derivative binding"/>
    <property type="evidence" value="ECO:0007669"/>
    <property type="project" value="InterPro"/>
</dbReference>
<dbReference type="GO" id="GO:1901135">
    <property type="term" value="P:carbohydrate derivative metabolic process"/>
    <property type="evidence" value="ECO:0007669"/>
    <property type="project" value="InterPro"/>
</dbReference>
<gene>
    <name evidence="2" type="ORF">SE15_08090</name>
</gene>
<evidence type="ECO:0000259" key="1">
    <source>
        <dbReference type="PROSITE" id="PS51464"/>
    </source>
</evidence>
<comment type="caution">
    <text evidence="2">The sequence shown here is derived from an EMBL/GenBank/DDBJ whole genome shotgun (WGS) entry which is preliminary data.</text>
</comment>
<protein>
    <recommendedName>
        <fullName evidence="1">SIS domain-containing protein</fullName>
    </recommendedName>
</protein>
<proteinExistence type="predicted"/>
<dbReference type="Pfam" id="PF13580">
    <property type="entry name" value="SIS_2"/>
    <property type="match status" value="1"/>
</dbReference>
<dbReference type="AlphaFoldDB" id="A0A0P6XHZ0"/>
<accession>A0A0P6XHZ0</accession>
<dbReference type="RefSeq" id="WP_054521605.1">
    <property type="nucleotide sequence ID" value="NZ_LGKO01000004.1"/>
</dbReference>
<dbReference type="PROSITE" id="PS51464">
    <property type="entry name" value="SIS"/>
    <property type="match status" value="1"/>
</dbReference>
<dbReference type="PATRIC" id="fig|869279.4.peg.2347"/>
<evidence type="ECO:0000313" key="3">
    <source>
        <dbReference type="Proteomes" id="UP000050544"/>
    </source>
</evidence>
<feature type="domain" description="SIS" evidence="1">
    <location>
        <begin position="36"/>
        <end position="224"/>
    </location>
</feature>
<dbReference type="InterPro" id="IPR001347">
    <property type="entry name" value="SIS_dom"/>
</dbReference>
<name>A0A0P6XHZ0_9CHLR</name>
<dbReference type="Gene3D" id="3.40.50.10490">
    <property type="entry name" value="Glucose-6-phosphate isomerase like protein, domain 1"/>
    <property type="match status" value="1"/>
</dbReference>
<dbReference type="NCBIfam" id="NF002805">
    <property type="entry name" value="PRK02947.1"/>
    <property type="match status" value="1"/>
</dbReference>
<evidence type="ECO:0000313" key="2">
    <source>
        <dbReference type="EMBL" id="KPL83199.1"/>
    </source>
</evidence>
<dbReference type="SUPFAM" id="SSF53697">
    <property type="entry name" value="SIS domain"/>
    <property type="match status" value="1"/>
</dbReference>
<dbReference type="OrthoDB" id="9805185at2"/>
<dbReference type="EMBL" id="LGKO01000004">
    <property type="protein sequence ID" value="KPL83199.1"/>
    <property type="molecule type" value="Genomic_DNA"/>
</dbReference>
<reference evidence="2 3" key="1">
    <citation type="submission" date="2015-07" db="EMBL/GenBank/DDBJ databases">
        <title>Whole genome sequence of Thermanaerothrix daxensis DSM 23592.</title>
        <authorList>
            <person name="Hemp J."/>
            <person name="Ward L.M."/>
            <person name="Pace L.A."/>
            <person name="Fischer W.W."/>
        </authorList>
    </citation>
    <scope>NUCLEOTIDE SEQUENCE [LARGE SCALE GENOMIC DNA]</scope>
    <source>
        <strain evidence="2 3">GNS-1</strain>
    </source>
</reference>
<dbReference type="InterPro" id="IPR046348">
    <property type="entry name" value="SIS_dom_sf"/>
</dbReference>
<dbReference type="Proteomes" id="UP000050544">
    <property type="component" value="Unassembled WGS sequence"/>
</dbReference>
<sequence>MNTGQAALDYLEQAMHILERIRQTQMDMIQEAAELCAHAIANDGLVHLFGTGHSRMMVEEMFPRHGSFPGFHPIVELSLTYHNPVVGANGQRQAMFLEHVEGLGRVIMRNFVFAPPDVFMIFSNSGVNEVVVEVGLEAKRQGMPLIAVVSVEHCRAVRALHSSGKKLIDIADIVIDNCTPAGDAMVWIEGLEDPVGPGSTIGGAAVVNAIKCAIAERLTQMGKPPLVLTSNYFLGEERSHQRFEACYDDYRARVQRVYGRCGGEK</sequence>
<dbReference type="STRING" id="869279.SE15_08090"/>
<organism evidence="2 3">
    <name type="scientific">Thermanaerothrix daxensis</name>
    <dbReference type="NCBI Taxonomy" id="869279"/>
    <lineage>
        <taxon>Bacteria</taxon>
        <taxon>Bacillati</taxon>
        <taxon>Chloroflexota</taxon>
        <taxon>Anaerolineae</taxon>
        <taxon>Anaerolineales</taxon>
        <taxon>Anaerolineaceae</taxon>
        <taxon>Thermanaerothrix</taxon>
    </lineage>
</organism>
<keyword evidence="3" id="KW-1185">Reference proteome</keyword>